<feature type="region of interest" description="Disordered" evidence="1">
    <location>
        <begin position="243"/>
        <end position="262"/>
    </location>
</feature>
<comment type="caution">
    <text evidence="2">The sequence shown here is derived from an EMBL/GenBank/DDBJ whole genome shotgun (WGS) entry which is preliminary data.</text>
</comment>
<accession>A0ABR2V1T3</accession>
<organism evidence="2 3">
    <name type="scientific">Seiridium unicorne</name>
    <dbReference type="NCBI Taxonomy" id="138068"/>
    <lineage>
        <taxon>Eukaryota</taxon>
        <taxon>Fungi</taxon>
        <taxon>Dikarya</taxon>
        <taxon>Ascomycota</taxon>
        <taxon>Pezizomycotina</taxon>
        <taxon>Sordariomycetes</taxon>
        <taxon>Xylariomycetidae</taxon>
        <taxon>Amphisphaeriales</taxon>
        <taxon>Sporocadaceae</taxon>
        <taxon>Seiridium</taxon>
    </lineage>
</organism>
<dbReference type="EMBL" id="JARVKF010000223">
    <property type="protein sequence ID" value="KAK9420875.1"/>
    <property type="molecule type" value="Genomic_DNA"/>
</dbReference>
<evidence type="ECO:0000256" key="1">
    <source>
        <dbReference type="SAM" id="MobiDB-lite"/>
    </source>
</evidence>
<evidence type="ECO:0000313" key="3">
    <source>
        <dbReference type="Proteomes" id="UP001408356"/>
    </source>
</evidence>
<evidence type="ECO:0000313" key="2">
    <source>
        <dbReference type="EMBL" id="KAK9420875.1"/>
    </source>
</evidence>
<sequence length="262" mass="28326">MERRPNSGLWTPESERDLVLAVSSTLKDKYGAYDWTVALGRLQKLGSISGLNPKDLEIKWLSLTQEFSEKVYATAARQCLEGSTTNLEATAKKQEQNSFFTVSAPTLRRFNTHSVPVGLHNASSSRLGHPPATSQLFHGRQTSNVLPREGASSSTPMIAETSVQGKPRVFVAPPVQQAGFRITKAVDDVETRLGQRGAANKQNLDGSTDEAASSRKGVKLSTSMVVGKNTVVHSSEDEVVFTGRLGRSRKSGGQASLEPSRT</sequence>
<evidence type="ECO:0008006" key="4">
    <source>
        <dbReference type="Google" id="ProtNLM"/>
    </source>
</evidence>
<name>A0ABR2V1T3_9PEZI</name>
<keyword evidence="3" id="KW-1185">Reference proteome</keyword>
<feature type="compositionally biased region" description="Polar residues" evidence="1">
    <location>
        <begin position="251"/>
        <end position="262"/>
    </location>
</feature>
<reference evidence="2 3" key="1">
    <citation type="journal article" date="2024" name="J. Plant Pathol.">
        <title>Sequence and assembly of the genome of Seiridium unicorne, isolate CBS 538.82, causal agent of cypress canker disease.</title>
        <authorList>
            <person name="Scali E."/>
            <person name="Rocca G.D."/>
            <person name="Danti R."/>
            <person name="Garbelotto M."/>
            <person name="Barberini S."/>
            <person name="Baroncelli R."/>
            <person name="Emiliani G."/>
        </authorList>
    </citation>
    <scope>NUCLEOTIDE SEQUENCE [LARGE SCALE GENOMIC DNA]</scope>
    <source>
        <strain evidence="2 3">BM-138-508</strain>
    </source>
</reference>
<dbReference type="Proteomes" id="UP001408356">
    <property type="component" value="Unassembled WGS sequence"/>
</dbReference>
<protein>
    <recommendedName>
        <fullName evidence="4">Myb-like domain-containing protein</fullName>
    </recommendedName>
</protein>
<gene>
    <name evidence="2" type="ORF">SUNI508_00966</name>
</gene>
<proteinExistence type="predicted"/>